<dbReference type="Gene3D" id="3.60.10.10">
    <property type="entry name" value="Endonuclease/exonuclease/phosphatase"/>
    <property type="match status" value="1"/>
</dbReference>
<evidence type="ECO:0000313" key="2">
    <source>
        <dbReference type="Proteomes" id="UP000595437"/>
    </source>
</evidence>
<proteinExistence type="predicted"/>
<reference evidence="2" key="1">
    <citation type="submission" date="2021-01" db="EMBL/GenBank/DDBJ databases">
        <title>Caligus Genome Assembly.</title>
        <authorList>
            <person name="Gallardo-Escarate C."/>
        </authorList>
    </citation>
    <scope>NUCLEOTIDE SEQUENCE [LARGE SCALE GENOMIC DNA]</scope>
</reference>
<protein>
    <recommendedName>
        <fullName evidence="3">Endonuclease/exonuclease/phosphatase domain-containing protein</fullName>
    </recommendedName>
</protein>
<feature type="non-terminal residue" evidence="1">
    <location>
        <position position="1"/>
    </location>
</feature>
<keyword evidence="2" id="KW-1185">Reference proteome</keyword>
<dbReference type="Proteomes" id="UP000595437">
    <property type="component" value="Chromosome 5"/>
</dbReference>
<evidence type="ECO:0008006" key="3">
    <source>
        <dbReference type="Google" id="ProtNLM"/>
    </source>
</evidence>
<dbReference type="AlphaFoldDB" id="A0A7T8KFL8"/>
<dbReference type="EMBL" id="CP045894">
    <property type="protein sequence ID" value="QQP54863.1"/>
    <property type="molecule type" value="Genomic_DNA"/>
</dbReference>
<dbReference type="OrthoDB" id="412981at2759"/>
<sequence>ANGRPGSKFPRLKICTWNVARLSSTKELHLSCLLDRQDIDAAVITETEMAPSVDTFKTKGYVSFGPLGGGKRRIVTLVKTDLAMRSNAKLRPDLMSSDVQTVWIELTLPAYSVLVGGVYREWNSSEPGSMLTERDSLDVILDQAKSATGMSKRVLILGDFNLDTLRHNDRSYSRRSFLQILSDGMKDASLDYATTKATWKSY</sequence>
<dbReference type="SUPFAM" id="SSF56219">
    <property type="entry name" value="DNase I-like"/>
    <property type="match status" value="1"/>
</dbReference>
<name>A0A7T8KFL8_CALRO</name>
<gene>
    <name evidence="1" type="ORF">FKW44_007839</name>
</gene>
<feature type="non-terminal residue" evidence="1">
    <location>
        <position position="202"/>
    </location>
</feature>
<organism evidence="1 2">
    <name type="scientific">Caligus rogercresseyi</name>
    <name type="common">Sea louse</name>
    <dbReference type="NCBI Taxonomy" id="217165"/>
    <lineage>
        <taxon>Eukaryota</taxon>
        <taxon>Metazoa</taxon>
        <taxon>Ecdysozoa</taxon>
        <taxon>Arthropoda</taxon>
        <taxon>Crustacea</taxon>
        <taxon>Multicrustacea</taxon>
        <taxon>Hexanauplia</taxon>
        <taxon>Copepoda</taxon>
        <taxon>Siphonostomatoida</taxon>
        <taxon>Caligidae</taxon>
        <taxon>Caligus</taxon>
    </lineage>
</organism>
<dbReference type="InterPro" id="IPR036691">
    <property type="entry name" value="Endo/exonu/phosph_ase_sf"/>
</dbReference>
<accession>A0A7T8KFL8</accession>
<evidence type="ECO:0000313" key="1">
    <source>
        <dbReference type="EMBL" id="QQP54863.1"/>
    </source>
</evidence>